<sequence length="269" mass="27572">MSGALTGRTAFITGATGAIAEACALQLARDGARLALMARRPQGLDEVAARIRAEVPGAEIHAFIGDANDESAVAGAVRGAHGLAGRLDVAFATVGGGSFKPLIENTAQDLRDAFESNVVSAFHVIRAAAPLMRPGGSIVCLSSGAAVLTFRHLAAYHVAKAALEGLVRMAADELGPSGLRVNAIRPGLTRSGATEGMFEGGAAEAFLPEYPLGRLGEARDMAGAVRFLAGDESAWVTGQCIAVDGGNLLRRSPDLAPLPVVNTHSEGRI</sequence>
<gene>
    <name evidence="3" type="ordered locus">Saro_3655</name>
</gene>
<accession>A4XF03</accession>
<reference evidence="3 4" key="1">
    <citation type="submission" date="2007-04" db="EMBL/GenBank/DDBJ databases">
        <title>Complete sequence of plasmid pNL2 of Novosphingobium aromaticivorans DSM 12444.</title>
        <authorList>
            <consortium name="US DOE Joint Genome Institute"/>
            <person name="Copeland A."/>
            <person name="Lucas S."/>
            <person name="Lapidus A."/>
            <person name="Barry K."/>
            <person name="Detter J.C."/>
            <person name="Glavina del Rio T."/>
            <person name="Hammon N."/>
            <person name="Israni S."/>
            <person name="Dalin E."/>
            <person name="Tice H."/>
            <person name="Pitluck S."/>
            <person name="Chertkov O."/>
            <person name="Han C."/>
            <person name="Thomson S."/>
            <person name="Schmutz J."/>
            <person name="Larimer F."/>
            <person name="Land M."/>
            <person name="Kyrpides N."/>
            <person name="Ivanova N."/>
            <person name="Fredrickson J."/>
            <person name="Romine M.F."/>
            <person name="Richardson P."/>
        </authorList>
    </citation>
    <scope>NUCLEOTIDE SEQUENCE [LARGE SCALE GENOMIC DNA]</scope>
    <source>
        <strain evidence="4">ATCC 700278 / DSM 12444 / CCUG 56034 / CIP 105152 / NBRC 16084 / F199</strain>
        <plasmid evidence="3 4">pNL2</plasmid>
    </source>
</reference>
<dbReference type="FunFam" id="3.40.50.720:FF:000084">
    <property type="entry name" value="Short-chain dehydrogenase reductase"/>
    <property type="match status" value="1"/>
</dbReference>
<evidence type="ECO:0000259" key="2">
    <source>
        <dbReference type="SMART" id="SM00822"/>
    </source>
</evidence>
<geneLocation type="plasmid" evidence="3 4">
    <name>pNL2</name>
</geneLocation>
<evidence type="ECO:0000256" key="1">
    <source>
        <dbReference type="ARBA" id="ARBA00006484"/>
    </source>
</evidence>
<proteinExistence type="inferred from homology"/>
<protein>
    <submittedName>
        <fullName evidence="3">Short-chain dehydrogenase/reductase SDR</fullName>
    </submittedName>
</protein>
<dbReference type="eggNOG" id="COG1028">
    <property type="taxonomic scope" value="Bacteria"/>
</dbReference>
<dbReference type="SUPFAM" id="SSF51735">
    <property type="entry name" value="NAD(P)-binding Rossmann-fold domains"/>
    <property type="match status" value="1"/>
</dbReference>
<dbReference type="HOGENOM" id="CLU_010194_1_0_5"/>
<dbReference type="PANTHER" id="PTHR43943">
    <property type="entry name" value="DEHYDROGENASE/REDUCTASE (SDR FAMILY) MEMBER 4"/>
    <property type="match status" value="1"/>
</dbReference>
<evidence type="ECO:0000313" key="4">
    <source>
        <dbReference type="Proteomes" id="UP000009134"/>
    </source>
</evidence>
<evidence type="ECO:0000313" key="3">
    <source>
        <dbReference type="EMBL" id="ABP64514.1"/>
    </source>
</evidence>
<dbReference type="Gene3D" id="3.40.50.720">
    <property type="entry name" value="NAD(P)-binding Rossmann-like Domain"/>
    <property type="match status" value="1"/>
</dbReference>
<name>A4XF03_NOVAD</name>
<dbReference type="PRINTS" id="PR00081">
    <property type="entry name" value="GDHRDH"/>
</dbReference>
<dbReference type="InterPro" id="IPR036291">
    <property type="entry name" value="NAD(P)-bd_dom_sf"/>
</dbReference>
<dbReference type="InterPro" id="IPR002347">
    <property type="entry name" value="SDR_fam"/>
</dbReference>
<keyword evidence="4" id="KW-1185">Reference proteome</keyword>
<dbReference type="PANTHER" id="PTHR43943:SF2">
    <property type="entry name" value="DEHYDROGENASE_REDUCTASE 4"/>
    <property type="match status" value="1"/>
</dbReference>
<dbReference type="AlphaFoldDB" id="A4XF03"/>
<dbReference type="Pfam" id="PF13561">
    <property type="entry name" value="adh_short_C2"/>
    <property type="match status" value="1"/>
</dbReference>
<organism evidence="3 4">
    <name type="scientific">Novosphingobium aromaticivorans (strain ATCC 700278 / DSM 12444 / CCUG 56034 / CIP 105152 / NBRC 16084 / F199)</name>
    <dbReference type="NCBI Taxonomy" id="279238"/>
    <lineage>
        <taxon>Bacteria</taxon>
        <taxon>Pseudomonadati</taxon>
        <taxon>Pseudomonadota</taxon>
        <taxon>Alphaproteobacteria</taxon>
        <taxon>Sphingomonadales</taxon>
        <taxon>Sphingomonadaceae</taxon>
        <taxon>Novosphingobium</taxon>
    </lineage>
</organism>
<dbReference type="Proteomes" id="UP000009134">
    <property type="component" value="Plasmid pNL2"/>
</dbReference>
<dbReference type="InterPro" id="IPR057326">
    <property type="entry name" value="KR_dom"/>
</dbReference>
<dbReference type="EMBL" id="CP000677">
    <property type="protein sequence ID" value="ABP64514.1"/>
    <property type="molecule type" value="Genomic_DNA"/>
</dbReference>
<keyword evidence="3" id="KW-0614">Plasmid</keyword>
<comment type="similarity">
    <text evidence="1">Belongs to the short-chain dehydrogenases/reductases (SDR) family.</text>
</comment>
<dbReference type="KEGG" id="nar:Saro_3655"/>
<dbReference type="SMART" id="SM00822">
    <property type="entry name" value="PKS_KR"/>
    <property type="match status" value="1"/>
</dbReference>
<dbReference type="RefSeq" id="WP_011906901.1">
    <property type="nucleotide sequence ID" value="NC_009427.1"/>
</dbReference>
<feature type="domain" description="Ketoreductase" evidence="2">
    <location>
        <begin position="8"/>
        <end position="187"/>
    </location>
</feature>
<dbReference type="CDD" id="cd05233">
    <property type="entry name" value="SDR_c"/>
    <property type="match status" value="1"/>
</dbReference>